<dbReference type="EMBL" id="CAKOGL010000027">
    <property type="protein sequence ID" value="CAH2104918.1"/>
    <property type="molecule type" value="Genomic_DNA"/>
</dbReference>
<accession>A0AAU9V0M4</accession>
<dbReference type="Pfam" id="PF13358">
    <property type="entry name" value="DDE_3"/>
    <property type="match status" value="1"/>
</dbReference>
<dbReference type="Gene3D" id="3.30.420.10">
    <property type="entry name" value="Ribonuclease H-like superfamily/Ribonuclease H"/>
    <property type="match status" value="1"/>
</dbReference>
<proteinExistence type="predicted"/>
<organism evidence="2 3">
    <name type="scientific">Euphydryas editha</name>
    <name type="common">Edith's checkerspot</name>
    <dbReference type="NCBI Taxonomy" id="104508"/>
    <lineage>
        <taxon>Eukaryota</taxon>
        <taxon>Metazoa</taxon>
        <taxon>Ecdysozoa</taxon>
        <taxon>Arthropoda</taxon>
        <taxon>Hexapoda</taxon>
        <taxon>Insecta</taxon>
        <taxon>Pterygota</taxon>
        <taxon>Neoptera</taxon>
        <taxon>Endopterygota</taxon>
        <taxon>Lepidoptera</taxon>
        <taxon>Glossata</taxon>
        <taxon>Ditrysia</taxon>
        <taxon>Papilionoidea</taxon>
        <taxon>Nymphalidae</taxon>
        <taxon>Nymphalinae</taxon>
        <taxon>Euphydryas</taxon>
    </lineage>
</organism>
<keyword evidence="3" id="KW-1185">Reference proteome</keyword>
<feature type="domain" description="Tc1-like transposase DDE" evidence="1">
    <location>
        <begin position="29"/>
        <end position="141"/>
    </location>
</feature>
<dbReference type="AlphaFoldDB" id="A0AAU9V0M4"/>
<name>A0AAU9V0M4_EUPED</name>
<reference evidence="2" key="1">
    <citation type="submission" date="2022-03" db="EMBL/GenBank/DDBJ databases">
        <authorList>
            <person name="Tunstrom K."/>
        </authorList>
    </citation>
    <scope>NUCLEOTIDE SEQUENCE</scope>
</reference>
<comment type="caution">
    <text evidence="2">The sequence shown here is derived from an EMBL/GenBank/DDBJ whole genome shotgun (WGS) entry which is preliminary data.</text>
</comment>
<dbReference type="InterPro" id="IPR036397">
    <property type="entry name" value="RNaseH_sf"/>
</dbReference>
<dbReference type="Proteomes" id="UP001153954">
    <property type="component" value="Unassembled WGS sequence"/>
</dbReference>
<evidence type="ECO:0000313" key="3">
    <source>
        <dbReference type="Proteomes" id="UP001153954"/>
    </source>
</evidence>
<protein>
    <recommendedName>
        <fullName evidence="1">Tc1-like transposase DDE domain-containing protein</fullName>
    </recommendedName>
</protein>
<gene>
    <name evidence="2" type="ORF">EEDITHA_LOCUS19243</name>
</gene>
<dbReference type="InterPro" id="IPR038717">
    <property type="entry name" value="Tc1-like_DDE_dom"/>
</dbReference>
<evidence type="ECO:0000313" key="2">
    <source>
        <dbReference type="EMBL" id="CAH2104918.1"/>
    </source>
</evidence>
<evidence type="ECO:0000259" key="1">
    <source>
        <dbReference type="Pfam" id="PF13358"/>
    </source>
</evidence>
<sequence>MTLQIACRKHNGRERVYKRPEDRYNQACKKKKYHTSYGGSVRVCANRISSEYSIELVVIENKTLTAERYEILNNYVAPFLVEMGENAVFMQDNARRHTAQIGFAFFQEVDITYMECLARSPDLSPVEHLWDELERRVRQRNSPPIKLREMKEALVEE</sequence>
<dbReference type="GO" id="GO:0003676">
    <property type="term" value="F:nucleic acid binding"/>
    <property type="evidence" value="ECO:0007669"/>
    <property type="project" value="InterPro"/>
</dbReference>